<feature type="compositionally biased region" description="Polar residues" evidence="1">
    <location>
        <begin position="293"/>
        <end position="310"/>
    </location>
</feature>
<evidence type="ECO:0000313" key="3">
    <source>
        <dbReference type="Proteomes" id="UP000504630"/>
    </source>
</evidence>
<feature type="signal peptide" evidence="2">
    <location>
        <begin position="1"/>
        <end position="31"/>
    </location>
</feature>
<feature type="compositionally biased region" description="Basic and acidic residues" evidence="1">
    <location>
        <begin position="178"/>
        <end position="188"/>
    </location>
</feature>
<feature type="compositionally biased region" description="Polar residues" evidence="1">
    <location>
        <begin position="676"/>
        <end position="685"/>
    </location>
</feature>
<dbReference type="OrthoDB" id="8963456at2759"/>
<organism evidence="3 4">
    <name type="scientific">Cottoperca gobio</name>
    <name type="common">Frogmouth</name>
    <name type="synonym">Aphritis gobio</name>
    <dbReference type="NCBI Taxonomy" id="56716"/>
    <lineage>
        <taxon>Eukaryota</taxon>
        <taxon>Metazoa</taxon>
        <taxon>Chordata</taxon>
        <taxon>Craniata</taxon>
        <taxon>Vertebrata</taxon>
        <taxon>Euteleostomi</taxon>
        <taxon>Actinopterygii</taxon>
        <taxon>Neopterygii</taxon>
        <taxon>Teleostei</taxon>
        <taxon>Neoteleostei</taxon>
        <taxon>Acanthomorphata</taxon>
        <taxon>Eupercaria</taxon>
        <taxon>Perciformes</taxon>
        <taxon>Notothenioidei</taxon>
        <taxon>Bovichtidae</taxon>
        <taxon>Cottoperca</taxon>
    </lineage>
</organism>
<reference evidence="4" key="1">
    <citation type="submission" date="2025-08" db="UniProtKB">
        <authorList>
            <consortium name="RefSeq"/>
        </authorList>
    </citation>
    <scope>IDENTIFICATION</scope>
</reference>
<dbReference type="AlphaFoldDB" id="A0A6J2RPS6"/>
<evidence type="ECO:0000256" key="1">
    <source>
        <dbReference type="SAM" id="MobiDB-lite"/>
    </source>
</evidence>
<name>A0A6J2RPS6_COTGO</name>
<protein>
    <submittedName>
        <fullName evidence="4">Uncharacterized protein LOC115024055</fullName>
    </submittedName>
</protein>
<proteinExistence type="predicted"/>
<feature type="region of interest" description="Disordered" evidence="1">
    <location>
        <begin position="637"/>
        <end position="685"/>
    </location>
</feature>
<feature type="region of interest" description="Disordered" evidence="1">
    <location>
        <begin position="109"/>
        <end position="202"/>
    </location>
</feature>
<feature type="compositionally biased region" description="Polar residues" evidence="1">
    <location>
        <begin position="451"/>
        <end position="461"/>
    </location>
</feature>
<dbReference type="InParanoid" id="A0A6J2RPS6"/>
<dbReference type="Proteomes" id="UP000504630">
    <property type="component" value="Chromosome 18"/>
</dbReference>
<dbReference type="GeneID" id="115024055"/>
<accession>A0A6J2RPS6</accession>
<evidence type="ECO:0000256" key="2">
    <source>
        <dbReference type="SAM" id="SignalP"/>
    </source>
</evidence>
<feature type="compositionally biased region" description="Low complexity" evidence="1">
    <location>
        <begin position="142"/>
        <end position="151"/>
    </location>
</feature>
<keyword evidence="2" id="KW-0732">Signal</keyword>
<feature type="region of interest" description="Disordered" evidence="1">
    <location>
        <begin position="451"/>
        <end position="498"/>
    </location>
</feature>
<gene>
    <name evidence="4" type="primary">LOC115024055</name>
</gene>
<feature type="compositionally biased region" description="Basic and acidic residues" evidence="1">
    <location>
        <begin position="637"/>
        <end position="646"/>
    </location>
</feature>
<dbReference type="KEGG" id="cgob:115024055"/>
<sequence>MLGNPALYSRLLLVFVLVYAAVMSFITCSDAARASPTTTQVDNGVNRLNYLRRLYNPHRQQHSLFTGLPLTKTGLRTWTNGETDTSGKYREASSIIYHESKPLGFTEGFSYNHNSPDNREPRARTTRVRSGVRPANSYHPLSANSYNSNSALIRKSSHKKATSPFHQSSSPSQVWDAQKSHIKEKVPRYDSPSLPTSRGHGYKETNELAAAGVRRTSSGIQSSNVFGFAPHAPVSNSLDASVIKSMPSPEKLTSSVTDFSRGLHSVRSSATPRHKRVQSYLFVDSQTSLSGHETVHTATSNGPGAFSTSPHKQRASDAQVHSRFSSNVEQLQRKEPTKEVQQLSDNANPLYRNANAAQYGALTDGLTKYQHTNRISVHLAPGKDATVESFVPIPHADFKGSYAAGRTVKAPSIISSSGSTERTNSRRYSFDKGKDYEIKNVYPSLSPRYSFGQSKASTSATFERKPTDYPSPRTLRKTSPRAFTSGPPESDAAIDGNPNCRQFESYKKRYGLKGFATRPLEGAKTLVGEPDKSSRVQQGFKGFKPRSSQIWQPKSSHVFTMSQNELSSDLKPLLKTAGSNESAPRFTSDADKKKPKRYIFLGFQPVQNRIANAHKPNAALTSHIISSSYLRSAGKLEIESSPKSEPRTPNTIEPIAKKMSTSSTSSTLSGNRVKGNDSTLTNDTGQVSTVRLRKPPTITHDNILGRVLFSGVTATTQTPIKPADKDYFPNTTVTTKPEEVASDWTSNSEVFSRDSILFVGQ</sequence>
<feature type="chain" id="PRO_5026996685" evidence="2">
    <location>
        <begin position="32"/>
        <end position="761"/>
    </location>
</feature>
<keyword evidence="3" id="KW-1185">Reference proteome</keyword>
<feature type="compositionally biased region" description="Polar residues" evidence="1">
    <location>
        <begin position="164"/>
        <end position="175"/>
    </location>
</feature>
<feature type="compositionally biased region" description="Low complexity" evidence="1">
    <location>
        <begin position="660"/>
        <end position="669"/>
    </location>
</feature>
<evidence type="ECO:0000313" key="4">
    <source>
        <dbReference type="RefSeq" id="XP_029311300.1"/>
    </source>
</evidence>
<dbReference type="RefSeq" id="XP_029311300.1">
    <property type="nucleotide sequence ID" value="XM_029455440.1"/>
</dbReference>
<feature type="region of interest" description="Disordered" evidence="1">
    <location>
        <begin position="293"/>
        <end position="315"/>
    </location>
</feature>